<dbReference type="Gene3D" id="3.30.70.2280">
    <property type="match status" value="1"/>
</dbReference>
<dbReference type="EMBL" id="OZ023710">
    <property type="protein sequence ID" value="CAK9882956.1"/>
    <property type="molecule type" value="Genomic_DNA"/>
</dbReference>
<protein>
    <recommendedName>
        <fullName evidence="2">RNA helicase</fullName>
        <ecNumber evidence="2">3.6.4.13</ecNumber>
    </recommendedName>
</protein>
<dbReference type="InterPro" id="IPR035979">
    <property type="entry name" value="RBD_domain_sf"/>
</dbReference>
<feature type="compositionally biased region" description="Gly residues" evidence="10">
    <location>
        <begin position="679"/>
        <end position="714"/>
    </location>
</feature>
<dbReference type="InterPro" id="IPR027417">
    <property type="entry name" value="P-loop_NTPase"/>
</dbReference>
<dbReference type="Gene3D" id="3.40.50.300">
    <property type="entry name" value="P-loop containing nucleotide triphosphate hydrolases"/>
    <property type="match status" value="2"/>
</dbReference>
<feature type="domain" description="Helicase C-terminal" evidence="12">
    <location>
        <begin position="375"/>
        <end position="520"/>
    </location>
</feature>
<dbReference type="Pfam" id="PF00271">
    <property type="entry name" value="Helicase_C"/>
    <property type="match status" value="1"/>
</dbReference>
<evidence type="ECO:0000256" key="1">
    <source>
        <dbReference type="ARBA" id="ARBA00006517"/>
    </source>
</evidence>
<feature type="domain" description="Helicase ATP-binding" evidence="11">
    <location>
        <begin position="166"/>
        <end position="346"/>
    </location>
</feature>
<dbReference type="Proteomes" id="UP001497522">
    <property type="component" value="Chromosome 9"/>
</dbReference>
<evidence type="ECO:0000256" key="6">
    <source>
        <dbReference type="ARBA" id="ARBA00022840"/>
    </source>
</evidence>
<dbReference type="PANTHER" id="PTHR47963:SF8">
    <property type="entry name" value="ATP-DEPENDENT RNA HELICASE DEAD"/>
    <property type="match status" value="1"/>
</dbReference>
<evidence type="ECO:0000256" key="4">
    <source>
        <dbReference type="ARBA" id="ARBA00022801"/>
    </source>
</evidence>
<dbReference type="PROSITE" id="PS51192">
    <property type="entry name" value="HELICASE_ATP_BIND_1"/>
    <property type="match status" value="1"/>
</dbReference>
<dbReference type="CDD" id="cd18787">
    <property type="entry name" value="SF2_C_DEAD"/>
    <property type="match status" value="1"/>
</dbReference>
<organism evidence="13 14">
    <name type="scientific">Sphagnum jensenii</name>
    <dbReference type="NCBI Taxonomy" id="128206"/>
    <lineage>
        <taxon>Eukaryota</taxon>
        <taxon>Viridiplantae</taxon>
        <taxon>Streptophyta</taxon>
        <taxon>Embryophyta</taxon>
        <taxon>Bryophyta</taxon>
        <taxon>Sphagnophytina</taxon>
        <taxon>Sphagnopsida</taxon>
        <taxon>Sphagnales</taxon>
        <taxon>Sphagnaceae</taxon>
        <taxon>Sphagnum</taxon>
    </lineage>
</organism>
<dbReference type="InterPro" id="IPR059027">
    <property type="entry name" value="DD_DDX21-DDX50"/>
</dbReference>
<dbReference type="CDD" id="cd00268">
    <property type="entry name" value="DEADc"/>
    <property type="match status" value="1"/>
</dbReference>
<keyword evidence="4 9" id="KW-0378">Hydrolase</keyword>
<evidence type="ECO:0000256" key="3">
    <source>
        <dbReference type="ARBA" id="ARBA00022741"/>
    </source>
</evidence>
<feature type="region of interest" description="Disordered" evidence="10">
    <location>
        <begin position="665"/>
        <end position="714"/>
    </location>
</feature>
<evidence type="ECO:0000256" key="7">
    <source>
        <dbReference type="ARBA" id="ARBA00022884"/>
    </source>
</evidence>
<dbReference type="InterPro" id="IPR012562">
    <property type="entry name" value="GUCT"/>
</dbReference>
<evidence type="ECO:0000259" key="11">
    <source>
        <dbReference type="PROSITE" id="PS51192"/>
    </source>
</evidence>
<dbReference type="InterPro" id="IPR044742">
    <property type="entry name" value="DEAD/DEAH_RhlB"/>
</dbReference>
<name>A0ABP1C2B8_9BRYO</name>
<dbReference type="InterPro" id="IPR011545">
    <property type="entry name" value="DEAD/DEAH_box_helicase_dom"/>
</dbReference>
<dbReference type="SUPFAM" id="SSF54928">
    <property type="entry name" value="RNA-binding domain, RBD"/>
    <property type="match status" value="1"/>
</dbReference>
<evidence type="ECO:0000256" key="2">
    <source>
        <dbReference type="ARBA" id="ARBA00012552"/>
    </source>
</evidence>
<dbReference type="InterPro" id="IPR014001">
    <property type="entry name" value="Helicase_ATP-bd"/>
</dbReference>
<evidence type="ECO:0000256" key="9">
    <source>
        <dbReference type="RuleBase" id="RU000492"/>
    </source>
</evidence>
<feature type="region of interest" description="Disordered" evidence="10">
    <location>
        <begin position="16"/>
        <end position="98"/>
    </location>
</feature>
<evidence type="ECO:0000259" key="12">
    <source>
        <dbReference type="PROSITE" id="PS51194"/>
    </source>
</evidence>
<reference evidence="13" key="1">
    <citation type="submission" date="2024-03" db="EMBL/GenBank/DDBJ databases">
        <authorList>
            <consortium name="ELIXIR-Norway"/>
            <consortium name="Elixir Norway"/>
        </authorList>
    </citation>
    <scope>NUCLEOTIDE SEQUENCE</scope>
</reference>
<dbReference type="EC" id="3.6.4.13" evidence="2"/>
<dbReference type="Pfam" id="PF26142">
    <property type="entry name" value="DD_DDX21-DDX50"/>
    <property type="match status" value="1"/>
</dbReference>
<sequence length="714" mass="76473">MPGLGNVELGQAVAMSQLEGTKKTKKVKSVEGAAGGSSPVVASPAALEPEKKKKSKEKKKEQAAAGSKDGVSEQLPKASSQQQQKKKRAKHGEEDVAAEEVLPSAKKLKTGKVLENGLVKENGLPAAVAEAFNPMAVSNFGISDVLREKLKSKGIESLFPIQAQTFDAVFSGNDLVGRARTGQGKTLAFVLPILESLTKTGQAQRQQRGRAPSVIVLAPTRELAKQVHADFEFYGNAVGLSTVCVYGGAPYGGQENAMRKGVDIVVGTPGRVKDFFERGTLNVKTLKFRVLDEADEMLNMGFVDDVELILGGVDDVTQVQTLLFSATMPDWVKKIAAKFLKPSRITVDLVGDEKMKASANVKHLLLPGHYTMRTQLVADVISCYGSGGRCIVFTETKNDATELAGALKLGTARALHGDIPQNQREVTLAAFRSAKFHTLVATDVAARGLDINDVQVVIQCEPPRDAETYIHRSGRTGRAGNTGISVMLYDRKKEYMIPQIERKAGFKFERIAPPQPADIAKASAETATGGVLEVADSVVPLFRPAAQELVKTTGLPVIDLLAKALAKISGQTEIKRRSLLSSHDDATTLILKSGTSMYSPGSAFNYLREFLSEEVINEVRRMTLTVDSMSAVFDVPSRLEKQFTAEHDGGRFTIEVAETLPQLQVKVDRGGEDRRSSFGGRGAGGGGYGNRNSSGGYGGGGRGGRGGGNRFGRR</sequence>
<keyword evidence="6 9" id="KW-0067">ATP-binding</keyword>
<feature type="compositionally biased region" description="Basic and acidic residues" evidence="10">
    <location>
        <begin position="666"/>
        <end position="676"/>
    </location>
</feature>
<comment type="similarity">
    <text evidence="1">Belongs to the DEAD box helicase family. DDX21/DDX50 subfamily.</text>
</comment>
<dbReference type="SMART" id="SM00490">
    <property type="entry name" value="HELICc"/>
    <property type="match status" value="1"/>
</dbReference>
<dbReference type="Pfam" id="PF08152">
    <property type="entry name" value="GUCT"/>
    <property type="match status" value="1"/>
</dbReference>
<accession>A0ABP1C2B8</accession>
<gene>
    <name evidence="13" type="ORF">CSSPJE1EN2_LOCUS24207</name>
</gene>
<evidence type="ECO:0000256" key="5">
    <source>
        <dbReference type="ARBA" id="ARBA00022806"/>
    </source>
</evidence>
<evidence type="ECO:0000256" key="10">
    <source>
        <dbReference type="SAM" id="MobiDB-lite"/>
    </source>
</evidence>
<keyword evidence="3 9" id="KW-0547">Nucleotide-binding</keyword>
<dbReference type="PROSITE" id="PS51194">
    <property type="entry name" value="HELICASE_CTER"/>
    <property type="match status" value="1"/>
</dbReference>
<keyword evidence="5 9" id="KW-0347">Helicase</keyword>
<dbReference type="InterPro" id="IPR000629">
    <property type="entry name" value="RNA-helicase_DEAD-box_CS"/>
</dbReference>
<proteinExistence type="inferred from homology"/>
<evidence type="ECO:0000313" key="13">
    <source>
        <dbReference type="EMBL" id="CAK9882956.1"/>
    </source>
</evidence>
<evidence type="ECO:0000256" key="8">
    <source>
        <dbReference type="ARBA" id="ARBA00047984"/>
    </source>
</evidence>
<dbReference type="PROSITE" id="PS00039">
    <property type="entry name" value="DEAD_ATP_HELICASE"/>
    <property type="match status" value="1"/>
</dbReference>
<dbReference type="CDD" id="cd12937">
    <property type="entry name" value="GUCT_RH7_like"/>
    <property type="match status" value="1"/>
</dbReference>
<dbReference type="SMART" id="SM00487">
    <property type="entry name" value="DEXDc"/>
    <property type="match status" value="1"/>
</dbReference>
<dbReference type="PANTHER" id="PTHR47963">
    <property type="entry name" value="DEAD-BOX ATP-DEPENDENT RNA HELICASE 47, MITOCHONDRIAL"/>
    <property type="match status" value="1"/>
</dbReference>
<comment type="catalytic activity">
    <reaction evidence="8">
        <text>ATP + H2O = ADP + phosphate + H(+)</text>
        <dbReference type="Rhea" id="RHEA:13065"/>
        <dbReference type="ChEBI" id="CHEBI:15377"/>
        <dbReference type="ChEBI" id="CHEBI:15378"/>
        <dbReference type="ChEBI" id="CHEBI:30616"/>
        <dbReference type="ChEBI" id="CHEBI:43474"/>
        <dbReference type="ChEBI" id="CHEBI:456216"/>
        <dbReference type="EC" id="3.6.4.13"/>
    </reaction>
</comment>
<keyword evidence="14" id="KW-1185">Reference proteome</keyword>
<dbReference type="InterPro" id="IPR001650">
    <property type="entry name" value="Helicase_C-like"/>
</dbReference>
<dbReference type="InterPro" id="IPR050547">
    <property type="entry name" value="DEAD_box_RNA_helicases"/>
</dbReference>
<dbReference type="Pfam" id="PF00270">
    <property type="entry name" value="DEAD"/>
    <property type="match status" value="1"/>
</dbReference>
<evidence type="ECO:0000313" key="14">
    <source>
        <dbReference type="Proteomes" id="UP001497522"/>
    </source>
</evidence>
<keyword evidence="7" id="KW-0694">RNA-binding</keyword>
<dbReference type="SUPFAM" id="SSF52540">
    <property type="entry name" value="P-loop containing nucleoside triphosphate hydrolases"/>
    <property type="match status" value="1"/>
</dbReference>